<dbReference type="GO" id="GO:0008726">
    <property type="term" value="F:alkanesulfonate monooxygenase activity"/>
    <property type="evidence" value="ECO:0007669"/>
    <property type="project" value="TreeGrafter"/>
</dbReference>
<dbReference type="GO" id="GO:0046306">
    <property type="term" value="P:alkanesulfonate catabolic process"/>
    <property type="evidence" value="ECO:0007669"/>
    <property type="project" value="TreeGrafter"/>
</dbReference>
<dbReference type="InterPro" id="IPR019921">
    <property type="entry name" value="Lucif-like_OxRdtase_Rv2161c"/>
</dbReference>
<accession>A0A846XIC9</accession>
<feature type="domain" description="Luciferase-like" evidence="5">
    <location>
        <begin position="9"/>
        <end position="235"/>
    </location>
</feature>
<dbReference type="AlphaFoldDB" id="A0A846XIC9"/>
<reference evidence="6 7" key="1">
    <citation type="submission" date="2020-04" db="EMBL/GenBank/DDBJ databases">
        <title>MicrobeNet Type strains.</title>
        <authorList>
            <person name="Nicholson A.C."/>
        </authorList>
    </citation>
    <scope>NUCLEOTIDE SEQUENCE [LARGE SCALE GENOMIC DNA]</scope>
    <source>
        <strain evidence="6 7">DSM 45078</strain>
    </source>
</reference>
<evidence type="ECO:0000256" key="1">
    <source>
        <dbReference type="ARBA" id="ARBA00022630"/>
    </source>
</evidence>
<keyword evidence="3 6" id="KW-0560">Oxidoreductase</keyword>
<dbReference type="NCBIfam" id="TIGR03619">
    <property type="entry name" value="F420_Rv2161c"/>
    <property type="match status" value="1"/>
</dbReference>
<dbReference type="InterPro" id="IPR050172">
    <property type="entry name" value="SsuD_RutA_monooxygenase"/>
</dbReference>
<dbReference type="Proteomes" id="UP000565715">
    <property type="component" value="Unassembled WGS sequence"/>
</dbReference>
<dbReference type="SUPFAM" id="SSF51679">
    <property type="entry name" value="Bacterial luciferase-like"/>
    <property type="match status" value="1"/>
</dbReference>
<comment type="caution">
    <text evidence="6">The sequence shown here is derived from an EMBL/GenBank/DDBJ whole genome shotgun (WGS) entry which is preliminary data.</text>
</comment>
<organism evidence="6 7">
    <name type="scientific">Nocardia speluncae</name>
    <dbReference type="NCBI Taxonomy" id="419477"/>
    <lineage>
        <taxon>Bacteria</taxon>
        <taxon>Bacillati</taxon>
        <taxon>Actinomycetota</taxon>
        <taxon>Actinomycetes</taxon>
        <taxon>Mycobacteriales</taxon>
        <taxon>Nocardiaceae</taxon>
        <taxon>Nocardia</taxon>
    </lineage>
</organism>
<evidence type="ECO:0000256" key="3">
    <source>
        <dbReference type="ARBA" id="ARBA00023002"/>
    </source>
</evidence>
<dbReference type="RefSeq" id="WP_068047544.1">
    <property type="nucleotide sequence ID" value="NZ_JAAXOO010000002.1"/>
</dbReference>
<dbReference type="Gene3D" id="3.20.20.30">
    <property type="entry name" value="Luciferase-like domain"/>
    <property type="match status" value="1"/>
</dbReference>
<dbReference type="EC" id="1.-.-.-" evidence="6"/>
<dbReference type="InterPro" id="IPR036661">
    <property type="entry name" value="Luciferase-like_sf"/>
</dbReference>
<name>A0A846XIC9_9NOCA</name>
<evidence type="ECO:0000256" key="2">
    <source>
        <dbReference type="ARBA" id="ARBA00022643"/>
    </source>
</evidence>
<keyword evidence="1" id="KW-0285">Flavoprotein</keyword>
<sequence length="286" mass="31173">MKFAVSYSTAHLGTDPDRIVDYAQHAEACGFEGLYLPEHLVLHPGAQLHGFEVPPTLPFLDPLDTLAYVAAATDRLLLGTGVLLLPYRHPVVLAKQLATIDVLSKGRMRLLTVGLGAVPAEAAATGVDFRTRGRRADEAIDILRLLWSGDENGVSFHGEFFAFDHLVQFPKPYRDTTLPIHIGGSSAPAARRAGQRGDGYFAGGALLPDQRAAQWELARTTAADAGREPDRLEYTRWSGFDMTDERLAAFTAQGVDRVVMSAGSADPEEQRDELSQFAERFLGADR</sequence>
<dbReference type="InterPro" id="IPR011251">
    <property type="entry name" value="Luciferase-like_dom"/>
</dbReference>
<gene>
    <name evidence="6" type="ORF">HGA13_10975</name>
</gene>
<dbReference type="EMBL" id="JAAXOO010000002">
    <property type="protein sequence ID" value="NKY33594.1"/>
    <property type="molecule type" value="Genomic_DNA"/>
</dbReference>
<evidence type="ECO:0000313" key="6">
    <source>
        <dbReference type="EMBL" id="NKY33594.1"/>
    </source>
</evidence>
<proteinExistence type="predicted"/>
<evidence type="ECO:0000313" key="7">
    <source>
        <dbReference type="Proteomes" id="UP000565715"/>
    </source>
</evidence>
<evidence type="ECO:0000256" key="4">
    <source>
        <dbReference type="ARBA" id="ARBA00023033"/>
    </source>
</evidence>
<keyword evidence="2" id="KW-0288">FMN</keyword>
<keyword evidence="7" id="KW-1185">Reference proteome</keyword>
<dbReference type="PANTHER" id="PTHR42847:SF4">
    <property type="entry name" value="ALKANESULFONATE MONOOXYGENASE-RELATED"/>
    <property type="match status" value="1"/>
</dbReference>
<protein>
    <submittedName>
        <fullName evidence="6">TIGR03619 family F420-dependent LLM class oxidoreductase</fullName>
        <ecNumber evidence="6">1.-.-.-</ecNumber>
    </submittedName>
</protein>
<dbReference type="PANTHER" id="PTHR42847">
    <property type="entry name" value="ALKANESULFONATE MONOOXYGENASE"/>
    <property type="match status" value="1"/>
</dbReference>
<evidence type="ECO:0000259" key="5">
    <source>
        <dbReference type="Pfam" id="PF00296"/>
    </source>
</evidence>
<dbReference type="Pfam" id="PF00296">
    <property type="entry name" value="Bac_luciferase"/>
    <property type="match status" value="1"/>
</dbReference>
<keyword evidence="4" id="KW-0503">Monooxygenase</keyword>